<organism evidence="4 5">
    <name type="scientific">Dinothrombium tinctorium</name>
    <dbReference type="NCBI Taxonomy" id="1965070"/>
    <lineage>
        <taxon>Eukaryota</taxon>
        <taxon>Metazoa</taxon>
        <taxon>Ecdysozoa</taxon>
        <taxon>Arthropoda</taxon>
        <taxon>Chelicerata</taxon>
        <taxon>Arachnida</taxon>
        <taxon>Acari</taxon>
        <taxon>Acariformes</taxon>
        <taxon>Trombidiformes</taxon>
        <taxon>Prostigmata</taxon>
        <taxon>Anystina</taxon>
        <taxon>Parasitengona</taxon>
        <taxon>Trombidioidea</taxon>
        <taxon>Trombidiidae</taxon>
        <taxon>Dinothrombium</taxon>
    </lineage>
</organism>
<dbReference type="PRINTS" id="PR00722">
    <property type="entry name" value="CHYMOTRYPSIN"/>
</dbReference>
<reference evidence="4 5" key="1">
    <citation type="journal article" date="2018" name="Gigascience">
        <title>Genomes of trombidid mites reveal novel predicted allergens and laterally-transferred genes associated with secondary metabolism.</title>
        <authorList>
            <person name="Dong X."/>
            <person name="Chaisiri K."/>
            <person name="Xia D."/>
            <person name="Armstrong S.D."/>
            <person name="Fang Y."/>
            <person name="Donnelly M.J."/>
            <person name="Kadowaki T."/>
            <person name="McGarry J.W."/>
            <person name="Darby A.C."/>
            <person name="Makepeace B.L."/>
        </authorList>
    </citation>
    <scope>NUCLEOTIDE SEQUENCE [LARGE SCALE GENOMIC DNA]</scope>
    <source>
        <strain evidence="4">UoL-WK</strain>
    </source>
</reference>
<comment type="similarity">
    <text evidence="2">Belongs to the peptidase S1 family. CLIP subfamily.</text>
</comment>
<evidence type="ECO:0000256" key="1">
    <source>
        <dbReference type="ARBA" id="ARBA00023157"/>
    </source>
</evidence>
<evidence type="ECO:0000313" key="4">
    <source>
        <dbReference type="EMBL" id="RWS06888.1"/>
    </source>
</evidence>
<dbReference type="InterPro" id="IPR009003">
    <property type="entry name" value="Peptidase_S1_PA"/>
</dbReference>
<dbReference type="InterPro" id="IPR001254">
    <property type="entry name" value="Trypsin_dom"/>
</dbReference>
<dbReference type="InterPro" id="IPR001314">
    <property type="entry name" value="Peptidase_S1A"/>
</dbReference>
<dbReference type="Pfam" id="PF00089">
    <property type="entry name" value="Trypsin"/>
    <property type="match status" value="1"/>
</dbReference>
<evidence type="ECO:0000313" key="5">
    <source>
        <dbReference type="Proteomes" id="UP000285301"/>
    </source>
</evidence>
<dbReference type="SUPFAM" id="SSF50494">
    <property type="entry name" value="Trypsin-like serine proteases"/>
    <property type="match status" value="1"/>
</dbReference>
<feature type="domain" description="Peptidase S1" evidence="3">
    <location>
        <begin position="1"/>
        <end position="170"/>
    </location>
</feature>
<dbReference type="SMART" id="SM00020">
    <property type="entry name" value="Tryp_SPc"/>
    <property type="match status" value="1"/>
</dbReference>
<name>A0A443QV36_9ACAR</name>
<dbReference type="GO" id="GO:0006508">
    <property type="term" value="P:proteolysis"/>
    <property type="evidence" value="ECO:0007669"/>
    <property type="project" value="InterPro"/>
</dbReference>
<dbReference type="PROSITE" id="PS50240">
    <property type="entry name" value="TRYPSIN_DOM"/>
    <property type="match status" value="1"/>
</dbReference>
<keyword evidence="5" id="KW-1185">Reference proteome</keyword>
<dbReference type="PANTHER" id="PTHR24256">
    <property type="entry name" value="TRYPTASE-RELATED"/>
    <property type="match status" value="1"/>
</dbReference>
<dbReference type="InterPro" id="IPR033116">
    <property type="entry name" value="TRYPSIN_SER"/>
</dbReference>
<comment type="caution">
    <text evidence="4">The sequence shown here is derived from an EMBL/GenBank/DDBJ whole genome shotgun (WGS) entry which is preliminary data.</text>
</comment>
<dbReference type="InterPro" id="IPR051487">
    <property type="entry name" value="Ser/Thr_Proteases_Immune/Dev"/>
</dbReference>
<dbReference type="InterPro" id="IPR043504">
    <property type="entry name" value="Peptidase_S1_PA_chymotrypsin"/>
</dbReference>
<protein>
    <submittedName>
        <fullName evidence="4">Enteropeptidase-like protein</fullName>
    </submittedName>
</protein>
<proteinExistence type="inferred from homology"/>
<dbReference type="PROSITE" id="PS00135">
    <property type="entry name" value="TRYPSIN_SER"/>
    <property type="match status" value="1"/>
</dbReference>
<dbReference type="OrthoDB" id="10051896at2759"/>
<evidence type="ECO:0000259" key="3">
    <source>
        <dbReference type="PROSITE" id="PS50240"/>
    </source>
</evidence>
<dbReference type="GO" id="GO:0004252">
    <property type="term" value="F:serine-type endopeptidase activity"/>
    <property type="evidence" value="ECO:0007669"/>
    <property type="project" value="InterPro"/>
</dbReference>
<accession>A0A443QV36</accession>
<dbReference type="Proteomes" id="UP000285301">
    <property type="component" value="Unassembled WGS sequence"/>
</dbReference>
<dbReference type="AlphaFoldDB" id="A0A443QV36"/>
<dbReference type="STRING" id="1965070.A0A443QV36"/>
<dbReference type="Gene3D" id="2.40.10.10">
    <property type="entry name" value="Trypsin-like serine proteases"/>
    <property type="match status" value="1"/>
</dbReference>
<sequence>MQNHSNDIALIKMDKPVNFSGNESHLKPACLDLIGIEKDLNNETRCVATGFGRLGHGSSPLPVILQQLEMKPYDHDECARIHHIFYSIEESKEEVTQKQFCMISKHNLDPESYESFGGACPGDSGGPLQCYINDNWIQLGVTWSGTDCERSPTVFQKIYKYATFIIQTSGYKLPSSCKVHFFEDKINKRKEIKAQQNNSSQQETTNSDKILILILSLLNIPLINNRTS</sequence>
<keyword evidence="1" id="KW-1015">Disulfide bond</keyword>
<evidence type="ECO:0000256" key="2">
    <source>
        <dbReference type="ARBA" id="ARBA00024195"/>
    </source>
</evidence>
<gene>
    <name evidence="4" type="ORF">B4U79_16173</name>
</gene>
<dbReference type="EMBL" id="NCKU01003811">
    <property type="protein sequence ID" value="RWS06888.1"/>
    <property type="molecule type" value="Genomic_DNA"/>
</dbReference>